<evidence type="ECO:0000256" key="1">
    <source>
        <dbReference type="ARBA" id="ARBA00008848"/>
    </source>
</evidence>
<name>A0A2T0FE98_9ASCO</name>
<gene>
    <name evidence="5" type="ORF">B9G98_00907</name>
</gene>
<dbReference type="GO" id="GO:0007021">
    <property type="term" value="P:tubulin complex assembly"/>
    <property type="evidence" value="ECO:0007669"/>
    <property type="project" value="TreeGrafter"/>
</dbReference>
<dbReference type="InterPro" id="IPR027684">
    <property type="entry name" value="TBCC"/>
</dbReference>
<dbReference type="PANTHER" id="PTHR15139:SF0">
    <property type="entry name" value="TUBULIN-SPECIFIC CHAPERONE C"/>
    <property type="match status" value="1"/>
</dbReference>
<proteinExistence type="inferred from homology"/>
<dbReference type="InterPro" id="IPR016098">
    <property type="entry name" value="CAP/MinC_C"/>
</dbReference>
<comment type="caution">
    <text evidence="5">The sequence shown here is derived from an EMBL/GenBank/DDBJ whole genome shotgun (WGS) entry which is preliminary data.</text>
</comment>
<organism evidence="5 6">
    <name type="scientific">Wickerhamiella sorbophila</name>
    <dbReference type="NCBI Taxonomy" id="45607"/>
    <lineage>
        <taxon>Eukaryota</taxon>
        <taxon>Fungi</taxon>
        <taxon>Dikarya</taxon>
        <taxon>Ascomycota</taxon>
        <taxon>Saccharomycotina</taxon>
        <taxon>Dipodascomycetes</taxon>
        <taxon>Dipodascales</taxon>
        <taxon>Trichomonascaceae</taxon>
        <taxon>Wickerhamiella</taxon>
    </lineage>
</organism>
<dbReference type="OrthoDB" id="194775at2759"/>
<dbReference type="PROSITE" id="PS51329">
    <property type="entry name" value="C_CAP_COFACTOR_C"/>
    <property type="match status" value="1"/>
</dbReference>
<dbReference type="SMART" id="SM00673">
    <property type="entry name" value="CARP"/>
    <property type="match status" value="1"/>
</dbReference>
<evidence type="ECO:0000256" key="3">
    <source>
        <dbReference type="SAM" id="MobiDB-lite"/>
    </source>
</evidence>
<feature type="compositionally biased region" description="Polar residues" evidence="3">
    <location>
        <begin position="80"/>
        <end position="93"/>
    </location>
</feature>
<dbReference type="Pfam" id="PF07986">
    <property type="entry name" value="TBCC"/>
    <property type="match status" value="1"/>
</dbReference>
<dbReference type="GO" id="GO:0005737">
    <property type="term" value="C:cytoplasm"/>
    <property type="evidence" value="ECO:0007669"/>
    <property type="project" value="TreeGrafter"/>
</dbReference>
<dbReference type="STRING" id="45607.A0A2T0FE98"/>
<dbReference type="InterPro" id="IPR006599">
    <property type="entry name" value="CARP_motif"/>
</dbReference>
<comment type="similarity">
    <text evidence="1">Belongs to the TBCC family.</text>
</comment>
<dbReference type="InterPro" id="IPR017901">
    <property type="entry name" value="C-CAP_CF_C-like"/>
</dbReference>
<keyword evidence="6" id="KW-1185">Reference proteome</keyword>
<dbReference type="Gene3D" id="2.160.20.70">
    <property type="match status" value="1"/>
</dbReference>
<dbReference type="RefSeq" id="XP_024663233.1">
    <property type="nucleotide sequence ID" value="XM_024807465.1"/>
</dbReference>
<feature type="region of interest" description="Disordered" evidence="3">
    <location>
        <begin position="77"/>
        <end position="97"/>
    </location>
</feature>
<dbReference type="PANTHER" id="PTHR15139">
    <property type="entry name" value="TUBULIN FOLDING COFACTOR C"/>
    <property type="match status" value="1"/>
</dbReference>
<evidence type="ECO:0000256" key="2">
    <source>
        <dbReference type="ARBA" id="ARBA00023186"/>
    </source>
</evidence>
<dbReference type="EMBL" id="NDIQ01000001">
    <property type="protein sequence ID" value="PRT53287.1"/>
    <property type="molecule type" value="Genomic_DNA"/>
</dbReference>
<dbReference type="GO" id="GO:0007023">
    <property type="term" value="P:post-chaperonin tubulin folding pathway"/>
    <property type="evidence" value="ECO:0007669"/>
    <property type="project" value="InterPro"/>
</dbReference>
<dbReference type="AlphaFoldDB" id="A0A2T0FE98"/>
<reference evidence="5 6" key="1">
    <citation type="submission" date="2017-04" db="EMBL/GenBank/DDBJ databases">
        <title>Genome sequencing of [Candida] sorbophila.</title>
        <authorList>
            <person name="Ahn J.O."/>
        </authorList>
    </citation>
    <scope>NUCLEOTIDE SEQUENCE [LARGE SCALE GENOMIC DNA]</scope>
    <source>
        <strain evidence="5 6">DS02</strain>
    </source>
</reference>
<evidence type="ECO:0000313" key="6">
    <source>
        <dbReference type="Proteomes" id="UP000238350"/>
    </source>
</evidence>
<dbReference type="GeneID" id="36514656"/>
<keyword evidence="2" id="KW-0143">Chaperone</keyword>
<sequence length="231" mass="26773">MLDYTQRIQAIRDGVGKQDSRQLLDEISALIADVRNNRDKIPAHDLEKYEKELSLWSEKCREKPKKFAFKSKLARPAANAQVSQAPEQTQTPRQSRKVVEPANDLDHCIVMCDVPQKTLHLSKISNSVIFLQVDGPLYLTNIENTTIVAQCHQFRMHKSTECDVFLGTKRPIIEDCRAIRFGPAYFGSPWDEIDDFNWIRETQSINWSRIDTLPDFEWIDTPEGRAKWLEK</sequence>
<dbReference type="InterPro" id="IPR012945">
    <property type="entry name" value="Tubulin-bd_cofactor_C_dom"/>
</dbReference>
<evidence type="ECO:0000259" key="4">
    <source>
        <dbReference type="PROSITE" id="PS51329"/>
    </source>
</evidence>
<feature type="domain" description="C-CAP/cofactor C-like" evidence="4">
    <location>
        <begin position="86"/>
        <end position="198"/>
    </location>
</feature>
<dbReference type="Proteomes" id="UP000238350">
    <property type="component" value="Unassembled WGS sequence"/>
</dbReference>
<evidence type="ECO:0000313" key="5">
    <source>
        <dbReference type="EMBL" id="PRT53287.1"/>
    </source>
</evidence>
<accession>A0A2T0FE98</accession>
<protein>
    <submittedName>
        <fullName evidence="5">Tubulin-specific chaperone C</fullName>
    </submittedName>
</protein>